<keyword evidence="1" id="KW-0175">Coiled coil</keyword>
<dbReference type="EMBL" id="UGNP01000001">
    <property type="protein sequence ID" value="STX08742.1"/>
    <property type="molecule type" value="Genomic_DNA"/>
</dbReference>
<dbReference type="RefSeq" id="WP_109349505.1">
    <property type="nucleotide sequence ID" value="NZ_QFVS01000014.1"/>
</dbReference>
<evidence type="ECO:0000256" key="2">
    <source>
        <dbReference type="SAM" id="MobiDB-lite"/>
    </source>
</evidence>
<feature type="compositionally biased region" description="Gly residues" evidence="2">
    <location>
        <begin position="262"/>
        <end position="306"/>
    </location>
</feature>
<feature type="coiled-coil region" evidence="1">
    <location>
        <begin position="468"/>
        <end position="507"/>
    </location>
</feature>
<accession>A0A8B4Q4H8</accession>
<dbReference type="AlphaFoldDB" id="A0A8B4Q4H8"/>
<dbReference type="Pfam" id="PF18449">
    <property type="entry name" value="Endotoxin_C2"/>
    <property type="match status" value="1"/>
</dbReference>
<sequence>MTSKGNYYKKGKLGTGSYKGIYYSVGKKLTGLTSKGVYYKNGKLGNGVYKDVLYKSGKPFNGTLKDEVYVNGKVDANKTANLVFSNAQAAFNLHEASFKSAQKQVEDLTSLAKKAGVTPAKAASLQVKSATEIQDFIAKYSNTDFKTLSAAELDAFKAELSKCTAEATTNLEAVSKLVNDSTMSLLSAISAMKSFATEEQKAEFTKLTTQANIVIHALKAAGVDTSKLEDALKQTDIKVPEIETPGTGGGTETPGTGTETPGTGGNTGGGNTGGGNTGGGNTGGGNTGGGNTGGGNTGGGNTGGGTVIETPEEVAKKEFESATKALAEKQDAFKEATEQQTSLKAIKDKLDAAQSKTPIEPPVVEGKSAKLIQSDAAPETDAIKAFIDKYKNTNFTGLNPDKVIEFNKEYTAVQKQVTDKLNAAAKDLVTTVSVINKAVEKLTPFATPEQQAAISTALQTSLEAVKAVEEAKVELEGLQDLQNKLKKQAIENAMKVAEAAVKALETNPTQEKIDAAQAAVDALLALDKDYDVKAFNSAIAEAQKLVDAKTEKENIEKATNAVNALFSDENKTVIADSVVQNTINEAKKLVENLKDSQVKTELEGKIISASTQLKKALESLKTGLSTDGQIVVEDANKQIDELFTFQMAGIALVKESESESEKVTAFDRNATGNTLKESKTLTTAQMNEGILATLERINADKLVTLDKKNPPLNIESSQKHGYTVFTVTANNFSKEIFDKLDGNKNNAYLITVNNKVAEGISTKAYKILFQVIDGKVEAKFVESTVNDDKFSIDAATDAVNALFSDDNTLSLDIDEAKISAAKILVDKIKDSQKSKDLSSKLETASKLLVEKEIAELEKGIQADGSLAVKGENLNFDDVFTFQMAGIALDTDNTVTAFSKLITPTNLKEAKTLTTTQMNEGILATLERINAAKPVTLDENDPSLNIVPSQKHGYTVFTVTANNFSKEIFDKLDGPVVTGDGYYTNRYNITVNPKSPSNEAPFILKLSSDNGNVKATFEAKRVKTKQ</sequence>
<dbReference type="Proteomes" id="UP000254330">
    <property type="component" value="Unassembled WGS sequence"/>
</dbReference>
<organism evidence="4 5">
    <name type="scientific">Kurthia zopfii</name>
    <dbReference type="NCBI Taxonomy" id="1650"/>
    <lineage>
        <taxon>Bacteria</taxon>
        <taxon>Bacillati</taxon>
        <taxon>Bacillota</taxon>
        <taxon>Bacilli</taxon>
        <taxon>Bacillales</taxon>
        <taxon>Caryophanaceae</taxon>
        <taxon>Kurthia</taxon>
    </lineage>
</organism>
<evidence type="ECO:0000256" key="1">
    <source>
        <dbReference type="SAM" id="Coils"/>
    </source>
</evidence>
<feature type="domain" description="Pesticidal crystal protein Cry1Aa" evidence="3">
    <location>
        <begin position="554"/>
        <end position="613"/>
    </location>
</feature>
<protein>
    <recommendedName>
        <fullName evidence="3">Pesticidal crystal protein Cry1Aa domain-containing protein</fullName>
    </recommendedName>
</protein>
<gene>
    <name evidence="4" type="ORF">NCTC10597_00408</name>
</gene>
<comment type="caution">
    <text evidence="4">The sequence shown here is derived from an EMBL/GenBank/DDBJ whole genome shotgun (WGS) entry which is preliminary data.</text>
</comment>
<evidence type="ECO:0000313" key="5">
    <source>
        <dbReference type="Proteomes" id="UP000254330"/>
    </source>
</evidence>
<feature type="region of interest" description="Disordered" evidence="2">
    <location>
        <begin position="237"/>
        <end position="308"/>
    </location>
</feature>
<name>A0A8B4Q4H8_9BACL</name>
<proteinExistence type="predicted"/>
<reference evidence="4 5" key="1">
    <citation type="submission" date="2018-06" db="EMBL/GenBank/DDBJ databases">
        <authorList>
            <consortium name="Pathogen Informatics"/>
            <person name="Doyle S."/>
        </authorList>
    </citation>
    <scope>NUCLEOTIDE SEQUENCE [LARGE SCALE GENOMIC DNA]</scope>
    <source>
        <strain evidence="4 5">NCTC10597</strain>
    </source>
</reference>
<feature type="coiled-coil region" evidence="1">
    <location>
        <begin position="319"/>
        <end position="356"/>
    </location>
</feature>
<dbReference type="InterPro" id="IPR054544">
    <property type="entry name" value="Pest_crys_Cry1Aa_dom-IV"/>
</dbReference>
<evidence type="ECO:0000259" key="3">
    <source>
        <dbReference type="Pfam" id="PF18449"/>
    </source>
</evidence>
<evidence type="ECO:0000313" key="4">
    <source>
        <dbReference type="EMBL" id="STX08742.1"/>
    </source>
</evidence>